<dbReference type="FunFam" id="1.20.1160.11:FF:000003">
    <property type="entry name" value="Paired amphipathic helix SIN3-like protein"/>
    <property type="match status" value="1"/>
</dbReference>
<evidence type="ECO:0000256" key="6">
    <source>
        <dbReference type="ARBA" id="ARBA00023242"/>
    </source>
</evidence>
<dbReference type="PROSITE" id="PS51477">
    <property type="entry name" value="PAH"/>
    <property type="match status" value="2"/>
</dbReference>
<feature type="compositionally biased region" description="Pro residues" evidence="8">
    <location>
        <begin position="634"/>
        <end position="644"/>
    </location>
</feature>
<dbReference type="PANTHER" id="PTHR12346:SF0">
    <property type="entry name" value="SIN3A, ISOFORM G"/>
    <property type="match status" value="1"/>
</dbReference>
<dbReference type="InterPro" id="IPR013194">
    <property type="entry name" value="HDAC_interact_dom"/>
</dbReference>
<dbReference type="Pfam" id="PF08295">
    <property type="entry name" value="Sin3_corepress"/>
    <property type="match status" value="1"/>
</dbReference>
<keyword evidence="6 7" id="KW-0539">Nucleus</keyword>
<keyword evidence="11" id="KW-1185">Reference proteome</keyword>
<dbReference type="GO" id="GO:0010628">
    <property type="term" value="P:positive regulation of gene expression"/>
    <property type="evidence" value="ECO:0007669"/>
    <property type="project" value="UniProtKB-ARBA"/>
</dbReference>
<feature type="region of interest" description="Disordered" evidence="8">
    <location>
        <begin position="755"/>
        <end position="774"/>
    </location>
</feature>
<dbReference type="Gene3D" id="1.20.1160.11">
    <property type="entry name" value="Paired amphipathic helix"/>
    <property type="match status" value="3"/>
</dbReference>
<dbReference type="InterPro" id="IPR031693">
    <property type="entry name" value="Sin3_C"/>
</dbReference>
<dbReference type="GO" id="GO:0003714">
    <property type="term" value="F:transcription corepressor activity"/>
    <property type="evidence" value="ECO:0007669"/>
    <property type="project" value="InterPro"/>
</dbReference>
<keyword evidence="4" id="KW-0805">Transcription regulation</keyword>
<comment type="caution">
    <text evidence="10">The sequence shown here is derived from an EMBL/GenBank/DDBJ whole genome shotgun (WGS) entry which is preliminary data.</text>
</comment>
<reference evidence="10 11" key="1">
    <citation type="journal article" date="2016" name="Genome Biol. Evol.">
        <title>Divergent and convergent evolution of fungal pathogenicity.</title>
        <authorList>
            <person name="Shang Y."/>
            <person name="Xiao G."/>
            <person name="Zheng P."/>
            <person name="Cen K."/>
            <person name="Zhan S."/>
            <person name="Wang C."/>
        </authorList>
    </citation>
    <scope>NUCLEOTIDE SEQUENCE [LARGE SCALE GENOMIC DNA]</scope>
    <source>
        <strain evidence="10 11">ARSEF 7405</strain>
    </source>
</reference>
<evidence type="ECO:0000313" key="10">
    <source>
        <dbReference type="EMBL" id="KZZ88643.1"/>
    </source>
</evidence>
<dbReference type="GO" id="GO:0033698">
    <property type="term" value="C:Rpd3L complex"/>
    <property type="evidence" value="ECO:0007669"/>
    <property type="project" value="UniProtKB-ARBA"/>
</dbReference>
<feature type="region of interest" description="Disordered" evidence="8">
    <location>
        <begin position="1369"/>
        <end position="1397"/>
    </location>
</feature>
<feature type="compositionally biased region" description="Low complexity" evidence="8">
    <location>
        <begin position="620"/>
        <end position="633"/>
    </location>
</feature>
<feature type="region of interest" description="Disordered" evidence="8">
    <location>
        <begin position="620"/>
        <end position="644"/>
    </location>
</feature>
<dbReference type="Pfam" id="PF16879">
    <property type="entry name" value="Sin3a_C"/>
    <property type="match status" value="1"/>
</dbReference>
<dbReference type="Pfam" id="PF02671">
    <property type="entry name" value="PAH"/>
    <property type="match status" value="3"/>
</dbReference>
<evidence type="ECO:0000256" key="4">
    <source>
        <dbReference type="ARBA" id="ARBA00023015"/>
    </source>
</evidence>
<dbReference type="SUPFAM" id="SSF47762">
    <property type="entry name" value="PAH2 domain"/>
    <property type="match status" value="3"/>
</dbReference>
<dbReference type="PANTHER" id="PTHR12346">
    <property type="entry name" value="SIN3B-RELATED"/>
    <property type="match status" value="1"/>
</dbReference>
<dbReference type="OrthoDB" id="10265969at2759"/>
<organism evidence="10 11">
    <name type="scientific">Ascosphaera apis ARSEF 7405</name>
    <dbReference type="NCBI Taxonomy" id="392613"/>
    <lineage>
        <taxon>Eukaryota</taxon>
        <taxon>Fungi</taxon>
        <taxon>Dikarya</taxon>
        <taxon>Ascomycota</taxon>
        <taxon>Pezizomycotina</taxon>
        <taxon>Eurotiomycetes</taxon>
        <taxon>Eurotiomycetidae</taxon>
        <taxon>Onygenales</taxon>
        <taxon>Ascosphaeraceae</taxon>
        <taxon>Ascosphaera</taxon>
    </lineage>
</organism>
<feature type="domain" description="Histone deacetylase interacting" evidence="9">
    <location>
        <begin position="1028"/>
        <end position="1129"/>
    </location>
</feature>
<evidence type="ECO:0000259" key="9">
    <source>
        <dbReference type="SMART" id="SM00761"/>
    </source>
</evidence>
<evidence type="ECO:0000256" key="2">
    <source>
        <dbReference type="ARBA" id="ARBA00022491"/>
    </source>
</evidence>
<feature type="compositionally biased region" description="Basic and acidic residues" evidence="8">
    <location>
        <begin position="174"/>
        <end position="222"/>
    </location>
</feature>
<evidence type="ECO:0000256" key="1">
    <source>
        <dbReference type="ARBA" id="ARBA00004123"/>
    </source>
</evidence>
<feature type="compositionally biased region" description="Low complexity" evidence="8">
    <location>
        <begin position="757"/>
        <end position="769"/>
    </location>
</feature>
<keyword evidence="2" id="KW-0678">Repressor</keyword>
<feature type="compositionally biased region" description="Low complexity" evidence="8">
    <location>
        <begin position="223"/>
        <end position="240"/>
    </location>
</feature>
<dbReference type="SMART" id="SM00761">
    <property type="entry name" value="HDAC_interact"/>
    <property type="match status" value="1"/>
</dbReference>
<feature type="compositionally biased region" description="Polar residues" evidence="8">
    <location>
        <begin position="295"/>
        <end position="306"/>
    </location>
</feature>
<dbReference type="FunFam" id="1.20.1160.11:FF:000002">
    <property type="entry name" value="Paired amphipathic helix protein SIN3"/>
    <property type="match status" value="1"/>
</dbReference>
<dbReference type="FunFam" id="1.20.1160.11:FF:000001">
    <property type="entry name" value="Paired amphipathic helix protein Sin3"/>
    <property type="match status" value="1"/>
</dbReference>
<proteinExistence type="predicted"/>
<feature type="compositionally biased region" description="Low complexity" evidence="8">
    <location>
        <begin position="10"/>
        <end position="52"/>
    </location>
</feature>
<feature type="region of interest" description="Disordered" evidence="8">
    <location>
        <begin position="1"/>
        <end position="404"/>
    </location>
</feature>
<dbReference type="Proteomes" id="UP000242877">
    <property type="component" value="Unassembled WGS sequence"/>
</dbReference>
<evidence type="ECO:0000256" key="8">
    <source>
        <dbReference type="SAM" id="MobiDB-lite"/>
    </source>
</evidence>
<dbReference type="VEuPathDB" id="FungiDB:AAP_04741"/>
<dbReference type="InterPro" id="IPR039774">
    <property type="entry name" value="Sin3-like"/>
</dbReference>
<keyword evidence="5" id="KW-0804">Transcription</keyword>
<feature type="compositionally biased region" description="Acidic residues" evidence="8">
    <location>
        <begin position="1331"/>
        <end position="1342"/>
    </location>
</feature>
<comment type="subcellular location">
    <subcellularLocation>
        <location evidence="1 7">Nucleus</location>
    </subcellularLocation>
</comment>
<dbReference type="GO" id="GO:0000122">
    <property type="term" value="P:negative regulation of transcription by RNA polymerase II"/>
    <property type="evidence" value="ECO:0007669"/>
    <property type="project" value="TreeGrafter"/>
</dbReference>
<gene>
    <name evidence="10" type="ORF">AAP_04741</name>
</gene>
<feature type="region of interest" description="Disordered" evidence="8">
    <location>
        <begin position="1316"/>
        <end position="1349"/>
    </location>
</feature>
<feature type="compositionally biased region" description="Polar residues" evidence="8">
    <location>
        <begin position="89"/>
        <end position="114"/>
    </location>
</feature>
<feature type="region of interest" description="Disordered" evidence="8">
    <location>
        <begin position="1785"/>
        <end position="1848"/>
    </location>
</feature>
<protein>
    <submittedName>
        <fullName evidence="10">Transcriptional repressor Sin3p</fullName>
    </submittedName>
</protein>
<feature type="compositionally biased region" description="Polar residues" evidence="8">
    <location>
        <begin position="241"/>
        <end position="272"/>
    </location>
</feature>
<dbReference type="InterPro" id="IPR003822">
    <property type="entry name" value="PAH"/>
</dbReference>
<feature type="compositionally biased region" description="Polar residues" evidence="8">
    <location>
        <begin position="1818"/>
        <end position="1827"/>
    </location>
</feature>
<evidence type="ECO:0000256" key="7">
    <source>
        <dbReference type="PROSITE-ProRule" id="PRU00810"/>
    </source>
</evidence>
<evidence type="ECO:0000313" key="11">
    <source>
        <dbReference type="Proteomes" id="UP000242877"/>
    </source>
</evidence>
<sequence length="1848" mass="204132">MNHNNQDAWSSQRSPAAAAAPQGQQNPQQQPQQQQQQQQQQGRGQSQPSSSGLQPHVGVDPLSQPPSMSPYGEYTTDRDSAATRPPRPFQSNASQGGHHSHTQLPGISDITQPAQQPPRFGLSSQSQSQLQSAPADLAPPGSSAGGADSAQGPPTLPGIGSAIGPHAHTPPPPDQRDRVEEFRRMEEEQARQSQRDREHEQDMQDSRDQRERDIERLHREQAALHQQQQQGPPVHPMQQGTQRSPPSPRSHTPLQHPSQSMQPGQPPIQSHAGTIHLHAPVASKIPPSFPGPNNLLASLNTPSQASGAPGQTPVSAALGGPPTSTGPAPERSYSGHPASGQLREQESDAGLRGYMHPLHGPPLMSSSKQHPMSHQSQHSPFGQMPGSLLGPGGPMPPATNAGPVTPAAGSAILDNPNMGAGVTLAQGQQPILDDALTYLDQVKVKFVDQPDVYNKFLDIMKDFKSQTIDTPGVIQRVSTLFTGHPSLIQGFNTFLPPGYRIECGTDGNPDAIRVTTPSGTNTLSMHPGAPPIEISGPRGEYYSSVRGWAEQAAPPPPPGGPYSPRNRGALPPNIYGQHPAHLPPGHSGIPRDPFDYPHPDHIAASQAQANQAQEQYERAQAQNRGPGLMQPPGMGVPPPPPPQSGPLPMSGLAGIGSGMLHGQSAQQAAAAQQGQVLADGKRGPVEFNHAINYVNKIKNRFSDSPEIYKQFLEILQTYQRESKPIQDVYAQVTVLFNSAPDLLEDFKQFLPESAAATQTPTQQPVQPTPGRGNYATLPPAQAGGLGGRQPQMMLPDDIPLMHSDIRNEPGYAAMAAGGARGSPVMGGQRMPETGKMPPMGQFHVKESYKDVKKRRANASAAATSGAATGAVPAGVPLPMPTGDAGAAGRVPQAAPLGNANKRTKLSHKAQQEAGLSVSPTLIPALPEPIPPTFSFAPSSEEYAFFDRVKKFIGNKQTFGEFLKLCNLYSADLIDKNVLVNRAQGFIGANPEIMAWFKRFMHVEPVDELIEPQARMEAASTSAPVTLAHCRALGPSYRLLPKRERQKPCSGRDELCQSVLNDEWASHPTWESEDSGFVAHRKNQFEDALHRIEEDRHEYDHHIEGCVRTIQLMEPLVQQLAGMTQAEIANFKLPPGLGGQSETIYRRVIKKVYDRAVGESVIEKMFSNPASTLPIVLKRLKQKCEEWKLCQREWDKVWREQMQRSFWKSLDHQANTTKSADKKLFVAKHIQNEITAKLEESKNLRKSGFQTPPWQFEYEFSDSEVLLDTTHLLLCHIERNSAGFGADPNKVMSFLKDFVPAMFGLDRDAFKTALREGYDDYGPSSENGETNDSTDEATNDDVDSVASKSRRAAAASSRKLDLLRDVLERQGENAERSRRATPISGASTPAQVPRSVPMDLDGPEIPTLEEITPSKWMEHPGTGNFNATESREFPLNAPYKKKVHTMYANVHIYCFLHSFEVLYSRLLRVKLFEDRARTNIQRAAAPKAAYKLAPSDYLYDTSPDASYYQQVVRMCEEIIKGDMEQSHLEETLRRFFLQVGWQLYNLDKILVGIARFAGGIFNPDPKDKSSDIMALFFKEREKKETTHYQEIQYRKSVERLIREGDLYRITFIPATKKVTVQLMSAEDSTLDSNELSAEARWSYYVSAYSMRDPTEGVPISRMRLPFLQRTLPSRLDHDDDEYNQWFSPLINHDKLVIRICATSYHIRYEANTEDWFYRLYTPQQGEGTEGRSAAEIEAEHEREQAAIRDRRRDRFKRKFVNNPVWARGLSKDDVDLENQKFRSWVSGGSGVQEGKVAREEDIESLPENVEKPFVHPTTEWDTPSSTHQVPRRKADEDQEMADAPGATDL</sequence>
<dbReference type="EMBL" id="AZGZ01000024">
    <property type="protein sequence ID" value="KZZ88643.1"/>
    <property type="molecule type" value="Genomic_DNA"/>
</dbReference>
<evidence type="ECO:0000256" key="3">
    <source>
        <dbReference type="ARBA" id="ARBA00022737"/>
    </source>
</evidence>
<feature type="compositionally biased region" description="Polar residues" evidence="8">
    <location>
        <begin position="364"/>
        <end position="380"/>
    </location>
</feature>
<dbReference type="InterPro" id="IPR036600">
    <property type="entry name" value="PAH_sf"/>
</dbReference>
<evidence type="ECO:0000256" key="5">
    <source>
        <dbReference type="ARBA" id="ARBA00023163"/>
    </source>
</evidence>
<feature type="compositionally biased region" description="Low complexity" evidence="8">
    <location>
        <begin position="122"/>
        <end position="153"/>
    </location>
</feature>
<name>A0A162I4U6_9EURO</name>
<accession>A0A162I4U6</accession>
<keyword evidence="3" id="KW-0677">Repeat</keyword>